<dbReference type="Pfam" id="PF13579">
    <property type="entry name" value="Glyco_trans_4_4"/>
    <property type="match status" value="1"/>
</dbReference>
<dbReference type="STRING" id="1514971.AUR64_16620"/>
<dbReference type="SUPFAM" id="SSF53756">
    <property type="entry name" value="UDP-Glycosyltransferase/glycogen phosphorylase"/>
    <property type="match status" value="1"/>
</dbReference>
<evidence type="ECO:0000313" key="2">
    <source>
        <dbReference type="EMBL" id="KTG09401.1"/>
    </source>
</evidence>
<comment type="caution">
    <text evidence="2">The sequence shown here is derived from an EMBL/GenBank/DDBJ whole genome shotgun (WGS) entry which is preliminary data.</text>
</comment>
<dbReference type="PANTHER" id="PTHR12526">
    <property type="entry name" value="GLYCOSYLTRANSFERASE"/>
    <property type="match status" value="1"/>
</dbReference>
<keyword evidence="3" id="KW-1185">Reference proteome</keyword>
<dbReference type="Gene3D" id="3.40.50.2000">
    <property type="entry name" value="Glycogen Phosphorylase B"/>
    <property type="match status" value="2"/>
</dbReference>
<dbReference type="EMBL" id="LOPU01000029">
    <property type="protein sequence ID" value="KTG09401.1"/>
    <property type="molecule type" value="Genomic_DNA"/>
</dbReference>
<organism evidence="2 3">
    <name type="scientific">Haloprofundus marisrubri</name>
    <dbReference type="NCBI Taxonomy" id="1514971"/>
    <lineage>
        <taxon>Archaea</taxon>
        <taxon>Methanobacteriati</taxon>
        <taxon>Methanobacteriota</taxon>
        <taxon>Stenosarchaea group</taxon>
        <taxon>Halobacteria</taxon>
        <taxon>Halobacteriales</taxon>
        <taxon>Haloferacaceae</taxon>
        <taxon>Haloprofundus</taxon>
    </lineage>
</organism>
<name>A0A0W1R7T1_9EURY</name>
<feature type="domain" description="Glycosyltransferase subfamily 4-like N-terminal" evidence="1">
    <location>
        <begin position="15"/>
        <end position="201"/>
    </location>
</feature>
<evidence type="ECO:0000313" key="3">
    <source>
        <dbReference type="Proteomes" id="UP000054387"/>
    </source>
</evidence>
<protein>
    <recommendedName>
        <fullName evidence="1">Glycosyltransferase subfamily 4-like N-terminal domain-containing protein</fullName>
    </recommendedName>
</protein>
<reference evidence="2 3" key="1">
    <citation type="submission" date="2015-12" db="EMBL/GenBank/DDBJ databases">
        <title>Haloprofundus marisrubri gen. nov., sp. nov., an extremely halophilic archaeon isolated from the Discovery deep brine-seawater interface in the Red Sea.</title>
        <authorList>
            <person name="Zhang G."/>
            <person name="Stingl U."/>
            <person name="Rashid M."/>
        </authorList>
    </citation>
    <scope>NUCLEOTIDE SEQUENCE [LARGE SCALE GENOMIC DNA]</scope>
    <source>
        <strain evidence="2 3">SB9</strain>
    </source>
</reference>
<dbReference type="AlphaFoldDB" id="A0A0W1R7T1"/>
<dbReference type="Proteomes" id="UP000054387">
    <property type="component" value="Unassembled WGS sequence"/>
</dbReference>
<accession>A0A0W1R7T1</accession>
<dbReference type="CDD" id="cd03794">
    <property type="entry name" value="GT4_WbuB-like"/>
    <property type="match status" value="1"/>
</dbReference>
<dbReference type="GO" id="GO:0016757">
    <property type="term" value="F:glycosyltransferase activity"/>
    <property type="evidence" value="ECO:0007669"/>
    <property type="project" value="TreeGrafter"/>
</dbReference>
<dbReference type="PANTHER" id="PTHR12526:SF624">
    <property type="entry name" value="BLR6297 PROTEIN"/>
    <property type="match status" value="1"/>
</dbReference>
<dbReference type="InterPro" id="IPR028098">
    <property type="entry name" value="Glyco_trans_4-like_N"/>
</dbReference>
<sequence length="407" mass="45503">MRICMVLRKQYPTDVRVAKEASALLDAGHEVELLCRGQSHLPEHETIDGVEVRRLTVYGRSSTARWPETLRFLTQRVHPLWADAMREAVDDGADALHIHDLPLVRTALSVREETGVPVVADLHENYPEAIRQWRRMDEPSDVYRSPARIADYAFQPVRRWKRIEERCVREADHVLTPVEEGREHYLDNCDASPESVTVVGNTVEVEKFDPKEVETVPEADDEAFTLSYVGKFAPHRGLDTVVRALPAIADEIPNVRLLVVGAPGTPTYGKEFNGLCARLGVLDRVTYTGWVDFERVPDYMAESDVCTVTHASTPHTETTVPHKLFQYMAMERPVLVSDVKPLARIVSETESGAVSGAGDPDSVADAVLELADEETARERGQNGRAAVEGRYGWAHDADSLRTVYESL</sequence>
<proteinExistence type="predicted"/>
<evidence type="ECO:0000259" key="1">
    <source>
        <dbReference type="Pfam" id="PF13579"/>
    </source>
</evidence>
<dbReference type="Pfam" id="PF13692">
    <property type="entry name" value="Glyco_trans_1_4"/>
    <property type="match status" value="1"/>
</dbReference>
<gene>
    <name evidence="2" type="ORF">AUR64_16620</name>
</gene>